<dbReference type="OrthoDB" id="3365211at2759"/>
<feature type="compositionally biased region" description="Polar residues" evidence="1">
    <location>
        <begin position="11"/>
        <end position="28"/>
    </location>
</feature>
<evidence type="ECO:0000256" key="2">
    <source>
        <dbReference type="SAM" id="Phobius"/>
    </source>
</evidence>
<keyword evidence="4" id="KW-1185">Reference proteome</keyword>
<feature type="transmembrane region" description="Helical" evidence="2">
    <location>
        <begin position="351"/>
        <end position="372"/>
    </location>
</feature>
<reference evidence="3" key="1">
    <citation type="journal article" date="2020" name="Stud. Mycol.">
        <title>101 Dothideomycetes genomes: a test case for predicting lifestyles and emergence of pathogens.</title>
        <authorList>
            <person name="Haridas S."/>
            <person name="Albert R."/>
            <person name="Binder M."/>
            <person name="Bloem J."/>
            <person name="Labutti K."/>
            <person name="Salamov A."/>
            <person name="Andreopoulos B."/>
            <person name="Baker S."/>
            <person name="Barry K."/>
            <person name="Bills G."/>
            <person name="Bluhm B."/>
            <person name="Cannon C."/>
            <person name="Castanera R."/>
            <person name="Culley D."/>
            <person name="Daum C."/>
            <person name="Ezra D."/>
            <person name="Gonzalez J."/>
            <person name="Henrissat B."/>
            <person name="Kuo A."/>
            <person name="Liang C."/>
            <person name="Lipzen A."/>
            <person name="Lutzoni F."/>
            <person name="Magnuson J."/>
            <person name="Mondo S."/>
            <person name="Nolan M."/>
            <person name="Ohm R."/>
            <person name="Pangilinan J."/>
            <person name="Park H.-J."/>
            <person name="Ramirez L."/>
            <person name="Alfaro M."/>
            <person name="Sun H."/>
            <person name="Tritt A."/>
            <person name="Yoshinaga Y."/>
            <person name="Zwiers L.-H."/>
            <person name="Turgeon B."/>
            <person name="Goodwin S."/>
            <person name="Spatafora J."/>
            <person name="Crous P."/>
            <person name="Grigoriev I."/>
        </authorList>
    </citation>
    <scope>NUCLEOTIDE SEQUENCE</scope>
    <source>
        <strain evidence="3">CBS 260.36</strain>
    </source>
</reference>
<dbReference type="InterPro" id="IPR021369">
    <property type="entry name" value="DUF2985"/>
</dbReference>
<dbReference type="PANTHER" id="PTHR35872">
    <property type="entry name" value="INTEGRAL MEMBRANE PROTEIN (AFU_ORTHOLOGUE AFUA_5G07110)"/>
    <property type="match status" value="1"/>
</dbReference>
<feature type="transmembrane region" description="Helical" evidence="2">
    <location>
        <begin position="521"/>
        <end position="543"/>
    </location>
</feature>
<dbReference type="AlphaFoldDB" id="A0A9P4IS62"/>
<dbReference type="EMBL" id="ML996092">
    <property type="protein sequence ID" value="KAF2148711.1"/>
    <property type="molecule type" value="Genomic_DNA"/>
</dbReference>
<name>A0A9P4IS62_9PEZI</name>
<dbReference type="Proteomes" id="UP000799439">
    <property type="component" value="Unassembled WGS sequence"/>
</dbReference>
<keyword evidence="2" id="KW-1133">Transmembrane helix</keyword>
<proteinExistence type="predicted"/>
<evidence type="ECO:0000313" key="3">
    <source>
        <dbReference type="EMBL" id="KAF2148711.1"/>
    </source>
</evidence>
<feature type="compositionally biased region" description="Polar residues" evidence="1">
    <location>
        <begin position="121"/>
        <end position="137"/>
    </location>
</feature>
<feature type="non-terminal residue" evidence="3">
    <location>
        <position position="1"/>
    </location>
</feature>
<keyword evidence="2" id="KW-0472">Membrane</keyword>
<dbReference type="PANTHER" id="PTHR35872:SF2">
    <property type="entry name" value="INTEGRAL MEMBRANE PROTEIN (AFU_ORTHOLOGUE AFUA_5G07110)"/>
    <property type="match status" value="1"/>
</dbReference>
<evidence type="ECO:0000313" key="4">
    <source>
        <dbReference type="Proteomes" id="UP000799439"/>
    </source>
</evidence>
<keyword evidence="2" id="KW-0812">Transmembrane</keyword>
<evidence type="ECO:0008006" key="5">
    <source>
        <dbReference type="Google" id="ProtNLM"/>
    </source>
</evidence>
<dbReference type="Pfam" id="PF11204">
    <property type="entry name" value="DUF2985"/>
    <property type="match status" value="1"/>
</dbReference>
<feature type="compositionally biased region" description="Polar residues" evidence="1">
    <location>
        <begin position="83"/>
        <end position="97"/>
    </location>
</feature>
<feature type="transmembrane region" description="Helical" evidence="2">
    <location>
        <begin position="317"/>
        <end position="345"/>
    </location>
</feature>
<comment type="caution">
    <text evidence="3">The sequence shown here is derived from an EMBL/GenBank/DDBJ whole genome shotgun (WGS) entry which is preliminary data.</text>
</comment>
<feature type="region of interest" description="Disordered" evidence="1">
    <location>
        <begin position="1"/>
        <end position="140"/>
    </location>
</feature>
<sequence length="579" mass="65477">SNPSIGIRRLPSSQSIQTVRSYESNPQTPGVPPSPARNIPPQSQSQFPSHELRDIPERYSSIDFGNRRRSSSEPRPMIPPQYVDNNLTNLTRASTRPENLPPPNMPTVAEESNRPRHVQINDRSPSPGNAGDTTPDTPTKKSIAARAFGRLNPHNRGNRSRAQSNVSHVEYDPDLVNLLDVIDPEVSTLSTLTNVQNSLFIPDLGSLINRRPTYNLSAIPGRLERTNTARTDDQLQEKVDEEAEIETLARQDSDAQTITSRLSDSHYAVLPHGVSLEGWTDEEKAELEDHVRHMLHSRRAAFRRGLKGFGQYVRRPLGFFVTLYATLITLFGFAWVLFLIGWVNLGAKRDYIINVIDNVLVALFAVMGDGLIPFRTIDTYHMIYIAHYHHLTWNIRKKMKLPDLPNHNDLPNQIHPSARGPSNSIDLEALRPSSSLSSGDSGDSGHPNYYSVLTEQQQRKLDHHQAKFARSHTFYKPHETETHFAFPLRLLVAIVVLLDFHSVFQIALGTCTWAIPYETRPFVLTTVILICSITCNVTGGVLISVGDRRTRKKEVRERMFRQQLTEDAIKDVQKKKRKE</sequence>
<feature type="non-terminal residue" evidence="3">
    <location>
        <position position="579"/>
    </location>
</feature>
<feature type="transmembrane region" description="Helical" evidence="2">
    <location>
        <begin position="490"/>
        <end position="515"/>
    </location>
</feature>
<protein>
    <recommendedName>
        <fullName evidence="5">Integral membrane protein</fullName>
    </recommendedName>
</protein>
<evidence type="ECO:0000256" key="1">
    <source>
        <dbReference type="SAM" id="MobiDB-lite"/>
    </source>
</evidence>
<accession>A0A9P4IS62</accession>
<organism evidence="3 4">
    <name type="scientific">Myriangium duriaei CBS 260.36</name>
    <dbReference type="NCBI Taxonomy" id="1168546"/>
    <lineage>
        <taxon>Eukaryota</taxon>
        <taxon>Fungi</taxon>
        <taxon>Dikarya</taxon>
        <taxon>Ascomycota</taxon>
        <taxon>Pezizomycotina</taxon>
        <taxon>Dothideomycetes</taxon>
        <taxon>Dothideomycetidae</taxon>
        <taxon>Myriangiales</taxon>
        <taxon>Myriangiaceae</taxon>
        <taxon>Myriangium</taxon>
    </lineage>
</organism>
<gene>
    <name evidence="3" type="ORF">K461DRAFT_201762</name>
</gene>